<sequence>MKIAGPGRLPTRRENERRWKSEKKIKSEAYQKKLTHTQNICRLRQKLTKASEVGMKASQSAPVLTGQRSKTCRLKRMLRNNIPSVFTSPLAQNPLGNDVASEGRSAAHFQRYPMPTTPERVRETVSSSFAEFVEWDHSDVELDLEDFGVPSGRALSRRNLQDNAAQLESLPGLLLPGLTDDDDGGHEYSLSMDQHNISLGSPMSSHLRLPALPLPADLPWFDRLDSATQPSDNAPDDSVGSSDPGCSFPLPDLSMQSAPGLDFAADDPFSDATLPIGTLPSLSAASETVLQSSELPSRYPPGLLCFNETIRSLADISTSQANCSASLRESLVAAAAKPVVHTAGPTLDPFPTLITTTSLSNIHQTRRLGEMLATSVSATCNRRTLATCANGLHAVSSQSFATSSSSRSVAPGSWPSREPKAASLQLYDPTDRCMILVQCLEKKLAQSASKVRFDNVDLEMQPVTNGLEHGITVESGESWSVAQHFRCFVKSFAVAFLSPWRFLLSLL</sequence>
<dbReference type="EMBL" id="JH930468">
    <property type="protein sequence ID" value="EKM61115.1"/>
    <property type="molecule type" value="Genomic_DNA"/>
</dbReference>
<name>K5WNT4_PHACS</name>
<evidence type="ECO:0000313" key="3">
    <source>
        <dbReference type="Proteomes" id="UP000008370"/>
    </source>
</evidence>
<feature type="region of interest" description="Disordered" evidence="1">
    <location>
        <begin position="223"/>
        <end position="251"/>
    </location>
</feature>
<accession>K5WNT4</accession>
<protein>
    <submittedName>
        <fullName evidence="2">Uncharacterized protein</fullName>
    </submittedName>
</protein>
<dbReference type="InParanoid" id="K5WNT4"/>
<keyword evidence="3" id="KW-1185">Reference proteome</keyword>
<dbReference type="GeneID" id="18909949"/>
<dbReference type="Proteomes" id="UP000008370">
    <property type="component" value="Unassembled WGS sequence"/>
</dbReference>
<proteinExistence type="predicted"/>
<reference evidence="2 3" key="1">
    <citation type="journal article" date="2012" name="BMC Genomics">
        <title>Comparative genomics of the white-rot fungi, Phanerochaete carnosa and P. chrysosporium, to elucidate the genetic basis of the distinct wood types they colonize.</title>
        <authorList>
            <person name="Suzuki H."/>
            <person name="MacDonald J."/>
            <person name="Syed K."/>
            <person name="Salamov A."/>
            <person name="Hori C."/>
            <person name="Aerts A."/>
            <person name="Henrissat B."/>
            <person name="Wiebenga A."/>
            <person name="vanKuyk P.A."/>
            <person name="Barry K."/>
            <person name="Lindquist E."/>
            <person name="LaButti K."/>
            <person name="Lapidus A."/>
            <person name="Lucas S."/>
            <person name="Coutinho P."/>
            <person name="Gong Y."/>
            <person name="Samejima M."/>
            <person name="Mahadevan R."/>
            <person name="Abou-Zaid M."/>
            <person name="de Vries R.P."/>
            <person name="Igarashi K."/>
            <person name="Yadav J.S."/>
            <person name="Grigoriev I.V."/>
            <person name="Master E.R."/>
        </authorList>
    </citation>
    <scope>NUCLEOTIDE SEQUENCE [LARGE SCALE GENOMIC DNA]</scope>
    <source>
        <strain evidence="2 3">HHB-10118-sp</strain>
    </source>
</reference>
<dbReference type="KEGG" id="pco:PHACADRAFT_180263"/>
<dbReference type="AlphaFoldDB" id="K5WNT4"/>
<feature type="region of interest" description="Disordered" evidence="1">
    <location>
        <begin position="1"/>
        <end position="23"/>
    </location>
</feature>
<gene>
    <name evidence="2" type="ORF">PHACADRAFT_180263</name>
</gene>
<organism evidence="2 3">
    <name type="scientific">Phanerochaete carnosa (strain HHB-10118-sp)</name>
    <name type="common">White-rot fungus</name>
    <name type="synonym">Peniophora carnosa</name>
    <dbReference type="NCBI Taxonomy" id="650164"/>
    <lineage>
        <taxon>Eukaryota</taxon>
        <taxon>Fungi</taxon>
        <taxon>Dikarya</taxon>
        <taxon>Basidiomycota</taxon>
        <taxon>Agaricomycotina</taxon>
        <taxon>Agaricomycetes</taxon>
        <taxon>Polyporales</taxon>
        <taxon>Phanerochaetaceae</taxon>
        <taxon>Phanerochaete</taxon>
    </lineage>
</organism>
<evidence type="ECO:0000256" key="1">
    <source>
        <dbReference type="SAM" id="MobiDB-lite"/>
    </source>
</evidence>
<dbReference type="RefSeq" id="XP_007390549.1">
    <property type="nucleotide sequence ID" value="XM_007390487.1"/>
</dbReference>
<dbReference type="HOGENOM" id="CLU_537591_0_0_1"/>
<feature type="compositionally biased region" description="Basic and acidic residues" evidence="1">
    <location>
        <begin position="11"/>
        <end position="23"/>
    </location>
</feature>
<evidence type="ECO:0000313" key="2">
    <source>
        <dbReference type="EMBL" id="EKM61115.1"/>
    </source>
</evidence>